<reference evidence="5" key="4">
    <citation type="submission" date="2025-04" db="UniProtKB">
        <authorList>
            <consortium name="RefSeq"/>
        </authorList>
    </citation>
    <scope>IDENTIFICATION</scope>
    <source>
        <tissue evidence="5">Leaf</tissue>
    </source>
</reference>
<keyword evidence="4" id="KW-1185">Reference proteome</keyword>
<sequence>MSNQKTSMDMEDPEALYPSYYVQSPATTISHANSVDVTRNTAVSSEFPLFSNPNRGNPHGDKASLLASRFATLSRYSSSRGSNHSGSFLHHEKSSAKVVAFDDLQSHDTATENGEKRLIIIDGCINEDDERDNDEDYGRPSSRRGWWRFFSFSYSSSSSWILLQVSWRFVVSFGIAMLVFYLVAKPPTPNISLKVARIPEFGLGEGVDSTGVTTKLLTCNFTVQLMIDNKSKLFGLHIQPPVSQLFFGRLPLATSRGKGELYVPSHGPAVFDLHVGTRNKPMYGAGRLMQDMVESDHGLPLVVRMVLRASYHIAGGLISPKFRHHSECSMLLLGGPYDKTHRTHTFNSSCSVL</sequence>
<evidence type="ECO:0000313" key="4">
    <source>
        <dbReference type="Proteomes" id="UP000515151"/>
    </source>
</evidence>
<dbReference type="Proteomes" id="UP000515151">
    <property type="component" value="Chromosome 8"/>
</dbReference>
<keyword evidence="1" id="KW-0472">Membrane</keyword>
<protein>
    <submittedName>
        <fullName evidence="5">Uncharacterized protein LOC116187344</fullName>
    </submittedName>
</protein>
<evidence type="ECO:0000256" key="1">
    <source>
        <dbReference type="SAM" id="Phobius"/>
    </source>
</evidence>
<name>A0A218XYX2_PUNGR</name>
<proteinExistence type="predicted"/>
<dbReference type="OrthoDB" id="777193at2759"/>
<organism evidence="2 3">
    <name type="scientific">Punica granatum</name>
    <name type="common">Pomegranate</name>
    <dbReference type="NCBI Taxonomy" id="22663"/>
    <lineage>
        <taxon>Eukaryota</taxon>
        <taxon>Viridiplantae</taxon>
        <taxon>Streptophyta</taxon>
        <taxon>Embryophyta</taxon>
        <taxon>Tracheophyta</taxon>
        <taxon>Spermatophyta</taxon>
        <taxon>Magnoliopsida</taxon>
        <taxon>eudicotyledons</taxon>
        <taxon>Gunneridae</taxon>
        <taxon>Pentapetalae</taxon>
        <taxon>rosids</taxon>
        <taxon>malvids</taxon>
        <taxon>Myrtales</taxon>
        <taxon>Lythraceae</taxon>
        <taxon>Punica</taxon>
    </lineage>
</organism>
<evidence type="ECO:0000313" key="5">
    <source>
        <dbReference type="RefSeq" id="XP_031371861.1"/>
    </source>
</evidence>
<feature type="transmembrane region" description="Helical" evidence="1">
    <location>
        <begin position="165"/>
        <end position="184"/>
    </location>
</feature>
<dbReference type="GeneID" id="116187344"/>
<reference evidence="2" key="2">
    <citation type="submission" date="2017-06" db="EMBL/GenBank/DDBJ databases">
        <title>The pomegranate genome and the genomics of punicalagin biosynthesis.</title>
        <authorList>
            <person name="Xu C."/>
        </authorList>
    </citation>
    <scope>NUCLEOTIDE SEQUENCE [LARGE SCALE GENOMIC DNA]</scope>
    <source>
        <tissue evidence="2">Fresh leaf</tissue>
    </source>
</reference>
<gene>
    <name evidence="5" type="primary">LOC116187344</name>
    <name evidence="2" type="ORF">CDL15_Pgr026933</name>
</gene>
<dbReference type="PANTHER" id="PTHR48436">
    <property type="entry name" value="2, PUTATIVE-RELATED"/>
    <property type="match status" value="1"/>
</dbReference>
<keyword evidence="1" id="KW-1133">Transmembrane helix</keyword>
<dbReference type="EMBL" id="MTKT01000605">
    <property type="protein sequence ID" value="OWM90020.1"/>
    <property type="molecule type" value="Genomic_DNA"/>
</dbReference>
<dbReference type="RefSeq" id="XP_031371861.1">
    <property type="nucleotide sequence ID" value="XM_031516001.1"/>
</dbReference>
<dbReference type="AlphaFoldDB" id="A0A218XYX2"/>
<reference evidence="3" key="1">
    <citation type="journal article" date="2017" name="Plant J.">
        <title>The pomegranate (Punica granatum L.) genome and the genomics of punicalagin biosynthesis.</title>
        <authorList>
            <person name="Qin G."/>
            <person name="Xu C."/>
            <person name="Ming R."/>
            <person name="Tang H."/>
            <person name="Guyot R."/>
            <person name="Kramer E.M."/>
            <person name="Hu Y."/>
            <person name="Yi X."/>
            <person name="Qi Y."/>
            <person name="Xu X."/>
            <person name="Gao Z."/>
            <person name="Pan H."/>
            <person name="Jian J."/>
            <person name="Tian Y."/>
            <person name="Yue Z."/>
            <person name="Xu Y."/>
        </authorList>
    </citation>
    <scope>NUCLEOTIDE SEQUENCE [LARGE SCALE GENOMIC DNA]</scope>
    <source>
        <strain evidence="3">cv. Dabenzi</strain>
    </source>
</reference>
<dbReference type="PANTHER" id="PTHR48436:SF1">
    <property type="entry name" value="2, PUTATIVE-RELATED"/>
    <property type="match status" value="1"/>
</dbReference>
<dbReference type="Proteomes" id="UP000197138">
    <property type="component" value="Unassembled WGS sequence"/>
</dbReference>
<keyword evidence="1" id="KW-0812">Transmembrane</keyword>
<accession>A0A218XYX2</accession>
<reference evidence="4" key="3">
    <citation type="journal article" date="2020" name="Plant Biotechnol. J.">
        <title>The pomegranate (Punica granatum L.) draft genome dissects genetic divergence between soft- and hard-seeded cultivars.</title>
        <authorList>
            <person name="Luo X."/>
            <person name="Li H."/>
            <person name="Wu Z."/>
            <person name="Yao W."/>
            <person name="Zhao P."/>
            <person name="Cao D."/>
            <person name="Yu H."/>
            <person name="Li K."/>
            <person name="Poudel K."/>
            <person name="Zhao D."/>
            <person name="Zhang F."/>
            <person name="Xia X."/>
            <person name="Chen L."/>
            <person name="Wang Q."/>
            <person name="Jing D."/>
            <person name="Cao S."/>
        </authorList>
    </citation>
    <scope>NUCLEOTIDE SEQUENCE [LARGE SCALE GENOMIC DNA]</scope>
</reference>
<dbReference type="InterPro" id="IPR055276">
    <property type="entry name" value="NHL41-like"/>
</dbReference>
<evidence type="ECO:0000313" key="3">
    <source>
        <dbReference type="Proteomes" id="UP000197138"/>
    </source>
</evidence>
<evidence type="ECO:0000313" key="2">
    <source>
        <dbReference type="EMBL" id="OWM90020.1"/>
    </source>
</evidence>